<sequence>MAGLEELEKTISSLTDEEYRQFRHWFLERDWARWDRQIIEDVRTGKLDFLFKEALDAKKQNKLMDL</sequence>
<dbReference type="AlphaFoldDB" id="A0A4P8L3H1"/>
<organism evidence="1 2">
    <name type="scientific">Desulfoglaeba alkanexedens ALDC</name>
    <dbReference type="NCBI Taxonomy" id="980445"/>
    <lineage>
        <taxon>Bacteria</taxon>
        <taxon>Pseudomonadati</taxon>
        <taxon>Thermodesulfobacteriota</taxon>
        <taxon>Syntrophobacteria</taxon>
        <taxon>Syntrophobacterales</taxon>
        <taxon>Syntrophobacteraceae</taxon>
        <taxon>Desulfoglaeba</taxon>
    </lineage>
</organism>
<proteinExistence type="predicted"/>
<evidence type="ECO:0000313" key="1">
    <source>
        <dbReference type="EMBL" id="QCQ22497.1"/>
    </source>
</evidence>
<name>A0A4P8L3H1_9BACT</name>
<gene>
    <name evidence="1" type="ORF">FDQ92_10185</name>
</gene>
<dbReference type="KEGG" id="dax:FDQ92_10185"/>
<evidence type="ECO:0000313" key="2">
    <source>
        <dbReference type="Proteomes" id="UP000298602"/>
    </source>
</evidence>
<dbReference type="RefSeq" id="WP_137424711.1">
    <property type="nucleotide sequence ID" value="NZ_CP040098.1"/>
</dbReference>
<dbReference type="EMBL" id="CP040098">
    <property type="protein sequence ID" value="QCQ22497.1"/>
    <property type="molecule type" value="Genomic_DNA"/>
</dbReference>
<reference evidence="1 2" key="1">
    <citation type="submission" date="2019-05" db="EMBL/GenBank/DDBJ databases">
        <title>The Complete Genome Sequence of the n-alkane-degrading Desulfoglaeba alkanexedens ALDC reveals multiple alkylsuccinate synthase gene clusters.</title>
        <authorList>
            <person name="Callaghan A.V."/>
            <person name="Davidova I.A."/>
            <person name="Duncan K.E."/>
            <person name="Morris B."/>
            <person name="McInerney M.J."/>
        </authorList>
    </citation>
    <scope>NUCLEOTIDE SEQUENCE [LARGE SCALE GENOMIC DNA]</scope>
    <source>
        <strain evidence="1 2">ALDC</strain>
    </source>
</reference>
<accession>A0A4P8L3H1</accession>
<dbReference type="Proteomes" id="UP000298602">
    <property type="component" value="Chromosome"/>
</dbReference>
<keyword evidence="2" id="KW-1185">Reference proteome</keyword>
<protein>
    <submittedName>
        <fullName evidence="1">Uncharacterized protein</fullName>
    </submittedName>
</protein>
<dbReference type="OrthoDB" id="9800707at2"/>
<reference evidence="1 2" key="2">
    <citation type="submission" date="2019-05" db="EMBL/GenBank/DDBJ databases">
        <authorList>
            <person name="Suflita J.M."/>
            <person name="Marks C.R."/>
        </authorList>
    </citation>
    <scope>NUCLEOTIDE SEQUENCE [LARGE SCALE GENOMIC DNA]</scope>
    <source>
        <strain evidence="1 2">ALDC</strain>
    </source>
</reference>